<sequence>MNSVSFAAVADRRAPGMLGRRAQQIVQQPLDGPEVRTALESLASCYGGGIDADLNGLARHRDVRGDMQARSSQMDAEFVQALGAVEAAFAGLERSVDDLDGQCAALRTQVNAALRTTAAAAAQAAALADERRELAARLALAGDFLARFSLGDADARALGGAVGPEFFAALDRVGRQRAECQKLGGGSQAAHEMARELGAAEDAAFAALARWAEGRARDAPDEALRRALRRLRAHPVLLDAAAAAVARVRREAVGRAFQAAVAGGARPIDAHAGDAARYVGDLLAWAHVASAEEAELLDGAHVGVALEAVARPLEQRVAAALAEARAPAVLFRIDGVLAFYAALFAWLPADSAFAASVRALGELSRARLAAALDALVADAVAFDRVPPALEPPPAFGALVAVVADILRVADGSLGSPESPVAEHVARVLDRLRAEAEAAAAEDAGLRGYERTVFALNVLAPLLDAARGHACLARWHAAQAADYARLGDALCAQLVAELKDRSRLPFGDADVDALEERLPLGDGGALEERLAHFNRCLSSSADLDVARLVARLADHALARATVLRVTEGFVEEYAHLYNRIGKLGDSAAVAALLLPPDTVATLL</sequence>
<feature type="domain" description="Conserved Oligomeric Golgi complex subunit 6 C-terminal" evidence="12">
    <location>
        <begin position="189"/>
        <end position="298"/>
    </location>
</feature>
<evidence type="ECO:0000256" key="2">
    <source>
        <dbReference type="ARBA" id="ARBA00011023"/>
    </source>
</evidence>
<comment type="similarity">
    <text evidence="2 10">Belongs to the COG6 family.</text>
</comment>
<feature type="domain" description="Conserved Oligomeric Golgi complex subunit 6 C-terminal" evidence="12">
    <location>
        <begin position="305"/>
        <end position="602"/>
    </location>
</feature>
<name>A0A9W8L7H9_9FUNG</name>
<evidence type="ECO:0000313" key="14">
    <source>
        <dbReference type="Proteomes" id="UP001151516"/>
    </source>
</evidence>
<evidence type="ECO:0000256" key="6">
    <source>
        <dbReference type="ARBA" id="ARBA00023034"/>
    </source>
</evidence>
<proteinExistence type="inferred from homology"/>
<evidence type="ECO:0000256" key="4">
    <source>
        <dbReference type="ARBA" id="ARBA00022448"/>
    </source>
</evidence>
<keyword evidence="5 10" id="KW-0653">Protein transport</keyword>
<evidence type="ECO:0000313" key="13">
    <source>
        <dbReference type="EMBL" id="KAJ2691317.1"/>
    </source>
</evidence>
<dbReference type="PANTHER" id="PTHR21506:SF0">
    <property type="entry name" value="CONSERVED OLIGOMERIC GOLGI COMPLEX SUBUNIT 6"/>
    <property type="match status" value="1"/>
</dbReference>
<dbReference type="GO" id="GO:0017119">
    <property type="term" value="C:Golgi transport complex"/>
    <property type="evidence" value="ECO:0007669"/>
    <property type="project" value="UniProtKB-UniRule"/>
</dbReference>
<comment type="subunit">
    <text evidence="10">Component of the conserved oligomeric Golgi complex.</text>
</comment>
<accession>A0A9W8L7H9</accession>
<reference evidence="13" key="1">
    <citation type="submission" date="2022-07" db="EMBL/GenBank/DDBJ databases">
        <title>Phylogenomic reconstructions and comparative analyses of Kickxellomycotina fungi.</title>
        <authorList>
            <person name="Reynolds N.K."/>
            <person name="Stajich J.E."/>
            <person name="Barry K."/>
            <person name="Grigoriev I.V."/>
            <person name="Crous P."/>
            <person name="Smith M.E."/>
        </authorList>
    </citation>
    <scope>NUCLEOTIDE SEQUENCE</scope>
    <source>
        <strain evidence="13">CBS 109367</strain>
    </source>
</reference>
<dbReference type="InterPro" id="IPR048369">
    <property type="entry name" value="COG6_C"/>
</dbReference>
<dbReference type="AlphaFoldDB" id="A0A9W8L7H9"/>
<dbReference type="Pfam" id="PF06419">
    <property type="entry name" value="COG6_N"/>
    <property type="match status" value="1"/>
</dbReference>
<dbReference type="EMBL" id="JANBTX010000001">
    <property type="protein sequence ID" value="KAJ2691317.1"/>
    <property type="molecule type" value="Genomic_DNA"/>
</dbReference>
<dbReference type="Pfam" id="PF20653">
    <property type="entry name" value="COG6_C"/>
    <property type="match status" value="2"/>
</dbReference>
<keyword evidence="7 10" id="KW-0472">Membrane</keyword>
<dbReference type="OrthoDB" id="272987at2759"/>
<evidence type="ECO:0000259" key="12">
    <source>
        <dbReference type="Pfam" id="PF20653"/>
    </source>
</evidence>
<evidence type="ECO:0000256" key="8">
    <source>
        <dbReference type="ARBA" id="ARBA00031348"/>
    </source>
</evidence>
<keyword evidence="14" id="KW-1185">Reference proteome</keyword>
<organism evidence="13 14">
    <name type="scientific">Coemansia spiralis</name>
    <dbReference type="NCBI Taxonomy" id="417178"/>
    <lineage>
        <taxon>Eukaryota</taxon>
        <taxon>Fungi</taxon>
        <taxon>Fungi incertae sedis</taxon>
        <taxon>Zoopagomycota</taxon>
        <taxon>Kickxellomycotina</taxon>
        <taxon>Kickxellomycetes</taxon>
        <taxon>Kickxellales</taxon>
        <taxon>Kickxellaceae</taxon>
        <taxon>Coemansia</taxon>
    </lineage>
</organism>
<dbReference type="InterPro" id="IPR010490">
    <property type="entry name" value="COG6"/>
</dbReference>
<dbReference type="SMART" id="SM01087">
    <property type="entry name" value="COG6"/>
    <property type="match status" value="1"/>
</dbReference>
<keyword evidence="6 10" id="KW-0333">Golgi apparatus</keyword>
<comment type="subcellular location">
    <subcellularLocation>
        <location evidence="1 10">Golgi apparatus membrane</location>
        <topology evidence="1 10">Peripheral membrane protein</topology>
    </subcellularLocation>
</comment>
<evidence type="ECO:0000256" key="9">
    <source>
        <dbReference type="ARBA" id="ARBA00043873"/>
    </source>
</evidence>
<evidence type="ECO:0000259" key="11">
    <source>
        <dbReference type="Pfam" id="PF06419"/>
    </source>
</evidence>
<evidence type="ECO:0000256" key="5">
    <source>
        <dbReference type="ARBA" id="ARBA00022927"/>
    </source>
</evidence>
<dbReference type="GO" id="GO:0006891">
    <property type="term" value="P:intra-Golgi vesicle-mediated transport"/>
    <property type="evidence" value="ECO:0007669"/>
    <property type="project" value="UniProtKB-UniRule"/>
</dbReference>
<evidence type="ECO:0000256" key="1">
    <source>
        <dbReference type="ARBA" id="ARBA00004395"/>
    </source>
</evidence>
<dbReference type="Proteomes" id="UP001151516">
    <property type="component" value="Unassembled WGS sequence"/>
</dbReference>
<dbReference type="PANTHER" id="PTHR21506">
    <property type="entry name" value="COMPONENT OF OLIGOMERIC GOLGI COMPLEX 6"/>
    <property type="match status" value="1"/>
</dbReference>
<keyword evidence="4 10" id="KW-0813">Transport</keyword>
<evidence type="ECO:0000256" key="10">
    <source>
        <dbReference type="RuleBase" id="RU365075"/>
    </source>
</evidence>
<evidence type="ECO:0000256" key="3">
    <source>
        <dbReference type="ARBA" id="ARBA00020973"/>
    </source>
</evidence>
<dbReference type="InterPro" id="IPR048368">
    <property type="entry name" value="COG6_N"/>
</dbReference>
<gene>
    <name evidence="13" type="primary">COG6</name>
    <name evidence="13" type="ORF">IWW39_000002</name>
</gene>
<evidence type="ECO:0000256" key="7">
    <source>
        <dbReference type="ARBA" id="ARBA00023136"/>
    </source>
</evidence>
<comment type="caution">
    <text evidence="13">The sequence shown here is derived from an EMBL/GenBank/DDBJ whole genome shotgun (WGS) entry which is preliminary data.</text>
</comment>
<protein>
    <recommendedName>
        <fullName evidence="3 10">Conserved oligomeric Golgi complex subunit 6</fullName>
        <shortName evidence="10">COG complex subunit 6</shortName>
    </recommendedName>
    <alternativeName>
        <fullName evidence="8 10">Component of oligomeric Golgi complex 6</fullName>
    </alternativeName>
</protein>
<feature type="domain" description="Conserved oligomeric complex COG6 N-terminal" evidence="11">
    <location>
        <begin position="59"/>
        <end position="158"/>
    </location>
</feature>
<dbReference type="GO" id="GO:0015031">
    <property type="term" value="P:protein transport"/>
    <property type="evidence" value="ECO:0007669"/>
    <property type="project" value="UniProtKB-KW"/>
</dbReference>
<comment type="function">
    <text evidence="9">Acts as a component of the peripheral membrane COG complex that is involved in intra-Golgi protein trafficking. COG is located at the cis-Golgi, and regulates tethering of retrograde intra-Golgi vesicles and possibly a number of other membrane trafficking events.</text>
</comment>
<comment type="function">
    <text evidence="10">Acts as component of the peripheral membrane COG complex that is involved in intra-Golgi protein trafficking. COG is located at the cis-Golgi, and regulates tethering of retrograde intra-Golgi vesicles and possibly a number of other membrane trafficking events.</text>
</comment>
<dbReference type="GO" id="GO:0000139">
    <property type="term" value="C:Golgi membrane"/>
    <property type="evidence" value="ECO:0007669"/>
    <property type="project" value="UniProtKB-SubCell"/>
</dbReference>